<dbReference type="Gene3D" id="3.40.50.1110">
    <property type="entry name" value="SGNH hydrolase"/>
    <property type="match status" value="1"/>
</dbReference>
<proteinExistence type="predicted"/>
<reference evidence="2" key="1">
    <citation type="journal article" date="2019" name="Int. J. Syst. Evol. Microbiol.">
        <title>The Global Catalogue of Microorganisms (GCM) 10K type strain sequencing project: providing services to taxonomists for standard genome sequencing and annotation.</title>
        <authorList>
            <consortium name="The Broad Institute Genomics Platform"/>
            <consortium name="The Broad Institute Genome Sequencing Center for Infectious Disease"/>
            <person name="Wu L."/>
            <person name="Ma J."/>
        </authorList>
    </citation>
    <scope>NUCLEOTIDE SEQUENCE [LARGE SCALE GENOMIC DNA]</scope>
    <source>
        <strain evidence="2">CCUG 62114</strain>
    </source>
</reference>
<dbReference type="Proteomes" id="UP001596997">
    <property type="component" value="Unassembled WGS sequence"/>
</dbReference>
<dbReference type="InterPro" id="IPR036514">
    <property type="entry name" value="SGNH_hydro_sf"/>
</dbReference>
<evidence type="ECO:0000313" key="1">
    <source>
        <dbReference type="EMBL" id="MFD0965102.1"/>
    </source>
</evidence>
<sequence>MRKFVTRLILFFFVVFLINQGANWILEKPVRNAIKNKTHKKFLKWNDIQNTENKYDIIFLGSSRGYCAYNPIIIDSITNSNSYNMCTGSQNITESYYLLKEILEHQKPKVVFFDLFYNSIKSSPDYYHILSNARFLSTHNKLDLIINGFGFDGVVNYTFPLISQKPYFKNSLLNSFNDTVAVTKSNWTKGFLNSKEVVSDASIKNFSKISHFKDLKKEKKQLIYSLNLIANLCQESNVKFICLRAPYPNSRLQMSKETDLITTTLYQQACTELSIPFYDFNYLDNTNYQDSYFTDLHHMNTNGANAVSNVLGHLINNSIFSE</sequence>
<comment type="caution">
    <text evidence="1">The sequence shown here is derived from an EMBL/GenBank/DDBJ whole genome shotgun (WGS) entry which is preliminary data.</text>
</comment>
<keyword evidence="2" id="KW-1185">Reference proteome</keyword>
<evidence type="ECO:0000313" key="2">
    <source>
        <dbReference type="Proteomes" id="UP001596997"/>
    </source>
</evidence>
<evidence type="ECO:0008006" key="3">
    <source>
        <dbReference type="Google" id="ProtNLM"/>
    </source>
</evidence>
<dbReference type="EMBL" id="JBHTJM010000011">
    <property type="protein sequence ID" value="MFD0965102.1"/>
    <property type="molecule type" value="Genomic_DNA"/>
</dbReference>
<gene>
    <name evidence="1" type="ORF">ACFQ1O_13880</name>
</gene>
<name>A0ABW3I6H3_9FLAO</name>
<protein>
    <recommendedName>
        <fullName evidence="3">SGNH hydrolase-type esterase domain-containing protein</fullName>
    </recommendedName>
</protein>
<dbReference type="SUPFAM" id="SSF52266">
    <property type="entry name" value="SGNH hydrolase"/>
    <property type="match status" value="1"/>
</dbReference>
<organism evidence="1 2">
    <name type="scientific">Pseudofulvibacter geojedonensis</name>
    <dbReference type="NCBI Taxonomy" id="1123758"/>
    <lineage>
        <taxon>Bacteria</taxon>
        <taxon>Pseudomonadati</taxon>
        <taxon>Bacteroidota</taxon>
        <taxon>Flavobacteriia</taxon>
        <taxon>Flavobacteriales</taxon>
        <taxon>Flavobacteriaceae</taxon>
        <taxon>Pseudofulvibacter</taxon>
    </lineage>
</organism>
<accession>A0ABW3I6H3</accession>
<dbReference type="RefSeq" id="WP_377716937.1">
    <property type="nucleotide sequence ID" value="NZ_JBHTJM010000011.1"/>
</dbReference>